<dbReference type="Proteomes" id="UP000267606">
    <property type="component" value="Unassembled WGS sequence"/>
</dbReference>
<dbReference type="STRING" id="387005.A0A183HNE3"/>
<reference evidence="3 4" key="2">
    <citation type="submission" date="2018-11" db="EMBL/GenBank/DDBJ databases">
        <authorList>
            <consortium name="Pathogen Informatics"/>
        </authorList>
    </citation>
    <scope>NUCLEOTIDE SEQUENCE [LARGE SCALE GENOMIC DNA]</scope>
</reference>
<dbReference type="EMBL" id="UZAJ01010635">
    <property type="protein sequence ID" value="VDO58344.1"/>
    <property type="molecule type" value="Genomic_DNA"/>
</dbReference>
<gene>
    <name evidence="3" type="ORF">OFLC_LOCUS9005</name>
</gene>
<evidence type="ECO:0000313" key="3">
    <source>
        <dbReference type="EMBL" id="VDO58344.1"/>
    </source>
</evidence>
<reference evidence="5" key="1">
    <citation type="submission" date="2016-06" db="UniProtKB">
        <authorList>
            <consortium name="WormBaseParasite"/>
        </authorList>
    </citation>
    <scope>IDENTIFICATION</scope>
</reference>
<evidence type="ECO:0000313" key="4">
    <source>
        <dbReference type="Proteomes" id="UP000267606"/>
    </source>
</evidence>
<feature type="compositionally biased region" description="Basic residues" evidence="2">
    <location>
        <begin position="73"/>
        <end position="86"/>
    </location>
</feature>
<keyword evidence="4" id="KW-1185">Reference proteome</keyword>
<organism evidence="5">
    <name type="scientific">Onchocerca flexuosa</name>
    <dbReference type="NCBI Taxonomy" id="387005"/>
    <lineage>
        <taxon>Eukaryota</taxon>
        <taxon>Metazoa</taxon>
        <taxon>Ecdysozoa</taxon>
        <taxon>Nematoda</taxon>
        <taxon>Chromadorea</taxon>
        <taxon>Rhabditida</taxon>
        <taxon>Spirurina</taxon>
        <taxon>Spiruromorpha</taxon>
        <taxon>Filarioidea</taxon>
        <taxon>Onchocercidae</taxon>
        <taxon>Onchocerca</taxon>
    </lineage>
</organism>
<protein>
    <submittedName>
        <fullName evidence="5">Ovule protein</fullName>
    </submittedName>
</protein>
<keyword evidence="1" id="KW-0175">Coiled coil</keyword>
<feature type="region of interest" description="Disordered" evidence="2">
    <location>
        <begin position="57"/>
        <end position="86"/>
    </location>
</feature>
<sequence length="86" mass="9835">MAEEFAVKMAASEIKETEVENKQSEVEKKEAEIENKEIKVVDDPNQDDQDRAITVDISLSEEGTIAAEDPTTHRNRKRKKRPKHSN</sequence>
<name>A0A183HNE3_9BILA</name>
<dbReference type="WBParaSite" id="OFLC_0000900401-mRNA-1">
    <property type="protein sequence ID" value="OFLC_0000900401-mRNA-1"/>
    <property type="gene ID" value="OFLC_0000900401"/>
</dbReference>
<evidence type="ECO:0000313" key="5">
    <source>
        <dbReference type="WBParaSite" id="OFLC_0000900401-mRNA-1"/>
    </source>
</evidence>
<evidence type="ECO:0000256" key="2">
    <source>
        <dbReference type="SAM" id="MobiDB-lite"/>
    </source>
</evidence>
<dbReference type="AlphaFoldDB" id="A0A183HNE3"/>
<proteinExistence type="predicted"/>
<evidence type="ECO:0000256" key="1">
    <source>
        <dbReference type="SAM" id="Coils"/>
    </source>
</evidence>
<accession>A0A183HNE3</accession>
<feature type="coiled-coil region" evidence="1">
    <location>
        <begin position="7"/>
        <end position="41"/>
    </location>
</feature>